<dbReference type="Proteomes" id="UP001596997">
    <property type="component" value="Unassembled WGS sequence"/>
</dbReference>
<evidence type="ECO:0000313" key="2">
    <source>
        <dbReference type="EMBL" id="MFD0963752.1"/>
    </source>
</evidence>
<feature type="transmembrane region" description="Helical" evidence="1">
    <location>
        <begin position="116"/>
        <end position="140"/>
    </location>
</feature>
<evidence type="ECO:0000256" key="1">
    <source>
        <dbReference type="SAM" id="Phobius"/>
    </source>
</evidence>
<keyword evidence="1" id="KW-0812">Transmembrane</keyword>
<reference evidence="3" key="1">
    <citation type="journal article" date="2019" name="Int. J. Syst. Evol. Microbiol.">
        <title>The Global Catalogue of Microorganisms (GCM) 10K type strain sequencing project: providing services to taxonomists for standard genome sequencing and annotation.</title>
        <authorList>
            <consortium name="The Broad Institute Genomics Platform"/>
            <consortium name="The Broad Institute Genome Sequencing Center for Infectious Disease"/>
            <person name="Wu L."/>
            <person name="Ma J."/>
        </authorList>
    </citation>
    <scope>NUCLEOTIDE SEQUENCE [LARGE SCALE GENOMIC DNA]</scope>
    <source>
        <strain evidence="3">CCUG 62114</strain>
    </source>
</reference>
<comment type="caution">
    <text evidence="2">The sequence shown here is derived from an EMBL/GenBank/DDBJ whole genome shotgun (WGS) entry which is preliminary data.</text>
</comment>
<gene>
    <name evidence="2" type="ORF">ACFQ1O_07020</name>
</gene>
<keyword evidence="1" id="KW-1133">Transmembrane helix</keyword>
<dbReference type="EMBL" id="JBHTJM010000006">
    <property type="protein sequence ID" value="MFD0963752.1"/>
    <property type="molecule type" value="Genomic_DNA"/>
</dbReference>
<accession>A0ABW3I2F8</accession>
<dbReference type="RefSeq" id="WP_377714774.1">
    <property type="nucleotide sequence ID" value="NZ_JBHTJM010000006.1"/>
</dbReference>
<sequence length="149" mass="16918">MEQSKSAIKYGIVIGSVLIGYFLIIRSLGLAEVYWLRLINGIILGYGIYYAIKKNKEYLNNHINYFDGIGLGIKSGLVATGIFVTFLAIYMYHIDTGFSERLMTKLGWNINNPEKILLVTIFMEGIASTVILSLTFMQLFKTSWNIEEK</sequence>
<feature type="transmembrane region" description="Helical" evidence="1">
    <location>
        <begin position="73"/>
        <end position="93"/>
    </location>
</feature>
<keyword evidence="1" id="KW-0472">Membrane</keyword>
<name>A0ABW3I2F8_9FLAO</name>
<feature type="transmembrane region" description="Helical" evidence="1">
    <location>
        <begin position="34"/>
        <end position="52"/>
    </location>
</feature>
<feature type="transmembrane region" description="Helical" evidence="1">
    <location>
        <begin position="7"/>
        <end position="28"/>
    </location>
</feature>
<evidence type="ECO:0000313" key="3">
    <source>
        <dbReference type="Proteomes" id="UP001596997"/>
    </source>
</evidence>
<keyword evidence="3" id="KW-1185">Reference proteome</keyword>
<proteinExistence type="predicted"/>
<protein>
    <submittedName>
        <fullName evidence="2">DUF4199 domain-containing protein</fullName>
    </submittedName>
</protein>
<organism evidence="2 3">
    <name type="scientific">Pseudofulvibacter geojedonensis</name>
    <dbReference type="NCBI Taxonomy" id="1123758"/>
    <lineage>
        <taxon>Bacteria</taxon>
        <taxon>Pseudomonadati</taxon>
        <taxon>Bacteroidota</taxon>
        <taxon>Flavobacteriia</taxon>
        <taxon>Flavobacteriales</taxon>
        <taxon>Flavobacteriaceae</taxon>
        <taxon>Pseudofulvibacter</taxon>
    </lineage>
</organism>